<proteinExistence type="predicted"/>
<accession>A0ABV3CT24</accession>
<keyword evidence="2" id="KW-1185">Reference proteome</keyword>
<dbReference type="Proteomes" id="UP001551210">
    <property type="component" value="Unassembled WGS sequence"/>
</dbReference>
<dbReference type="EMBL" id="JBEZAM010000008">
    <property type="protein sequence ID" value="MEU7293356.1"/>
    <property type="molecule type" value="Genomic_DNA"/>
</dbReference>
<comment type="caution">
    <text evidence="1">The sequence shown here is derived from an EMBL/GenBank/DDBJ whole genome shotgun (WGS) entry which is preliminary data.</text>
</comment>
<dbReference type="SUPFAM" id="SSF103084">
    <property type="entry name" value="Holliday junction resolvase RusA"/>
    <property type="match status" value="1"/>
</dbReference>
<dbReference type="InterPro" id="IPR036614">
    <property type="entry name" value="RusA-like_sf"/>
</dbReference>
<evidence type="ECO:0000313" key="2">
    <source>
        <dbReference type="Proteomes" id="UP001551210"/>
    </source>
</evidence>
<gene>
    <name evidence="1" type="ORF">AB0A76_09150</name>
</gene>
<sequence length="151" mass="16390">MNPIPRAFTLALPPGLKLLNANQRVHHRVRSEATSRIRAAAMNACSEDPTMRAALVTAGADPLLRHAYILGVLHPPSRRRADPANWYPSFKAAVDGLVDAGVLEDDDHTRLVGPDMRIGHVTPGGQLVLHIQELTAEQHAMFQWAGQAVAS</sequence>
<dbReference type="Gene3D" id="3.30.1330.70">
    <property type="entry name" value="Holliday junction resolvase RusA"/>
    <property type="match status" value="1"/>
</dbReference>
<protein>
    <submittedName>
        <fullName evidence="1">Uncharacterized protein</fullName>
    </submittedName>
</protein>
<organism evidence="1 2">
    <name type="scientific">Streptomyces exfoliatus</name>
    <name type="common">Streptomyces hydrogenans</name>
    <dbReference type="NCBI Taxonomy" id="1905"/>
    <lineage>
        <taxon>Bacteria</taxon>
        <taxon>Bacillati</taxon>
        <taxon>Actinomycetota</taxon>
        <taxon>Actinomycetes</taxon>
        <taxon>Kitasatosporales</taxon>
        <taxon>Streptomycetaceae</taxon>
        <taxon>Streptomyces</taxon>
    </lineage>
</organism>
<dbReference type="RefSeq" id="WP_359205710.1">
    <property type="nucleotide sequence ID" value="NZ_JBEZAM010000008.1"/>
</dbReference>
<evidence type="ECO:0000313" key="1">
    <source>
        <dbReference type="EMBL" id="MEU7293356.1"/>
    </source>
</evidence>
<name>A0ABV3CT24_STREX</name>
<reference evidence="1 2" key="1">
    <citation type="submission" date="2024-06" db="EMBL/GenBank/DDBJ databases">
        <title>The Natural Products Discovery Center: Release of the First 8490 Sequenced Strains for Exploring Actinobacteria Biosynthetic Diversity.</title>
        <authorList>
            <person name="Kalkreuter E."/>
            <person name="Kautsar S.A."/>
            <person name="Yang D."/>
            <person name="Bader C.D."/>
            <person name="Teijaro C.N."/>
            <person name="Fluegel L."/>
            <person name="Davis C.M."/>
            <person name="Simpson J.R."/>
            <person name="Lauterbach L."/>
            <person name="Steele A.D."/>
            <person name="Gui C."/>
            <person name="Meng S."/>
            <person name="Li G."/>
            <person name="Viehrig K."/>
            <person name="Ye F."/>
            <person name="Su P."/>
            <person name="Kiefer A.F."/>
            <person name="Nichols A."/>
            <person name="Cepeda A.J."/>
            <person name="Yan W."/>
            <person name="Fan B."/>
            <person name="Jiang Y."/>
            <person name="Adhikari A."/>
            <person name="Zheng C.-J."/>
            <person name="Schuster L."/>
            <person name="Cowan T.M."/>
            <person name="Smanski M.J."/>
            <person name="Chevrette M.G."/>
            <person name="De Carvalho L.P.S."/>
            <person name="Shen B."/>
        </authorList>
    </citation>
    <scope>NUCLEOTIDE SEQUENCE [LARGE SCALE GENOMIC DNA]</scope>
    <source>
        <strain evidence="1 2">NPDC045705</strain>
    </source>
</reference>